<sequence>MCESVNTQQQIPVLYVRGTNYEIGHAIGKTFCNLISNFFELNEDFKNSVLSFYGTPVGKNIYDESLKVANQRFPHYVQEIQGMADGSGIPFHHLYLLHIENLVPASDSEPENPNKGDQGCTSLITNTREALLLGHTEDASVAMSNNFYIVSAEVLAEDGVTVIENFATLTYPGYLPGGTMGYNEHGIVHSVNSIYPKKRFPTRTSYLFLLRAILGAKNLREVEDILRDEGSGTHDGFSVNVISTKDSSTPGDVITACNIEVSASQNGSPHSDLYIEYVQMGNSYAHCNKYLRCPVEEESWPGASSVERHETLRNFTKPYNLPTVQKILSVELPNDGKCSKYSIFKRSFGPDDPYETIAVGIFDVFAKRWYLYRNPPDKSGPVAVLPMDF</sequence>
<dbReference type="OrthoDB" id="189997at2759"/>
<reference evidence="2" key="1">
    <citation type="submission" date="2021-06" db="EMBL/GenBank/DDBJ databases">
        <authorList>
            <person name="Hodson N. C."/>
            <person name="Mongue J. A."/>
            <person name="Jaron S. K."/>
        </authorList>
    </citation>
    <scope>NUCLEOTIDE SEQUENCE</scope>
</reference>
<proteinExistence type="predicted"/>
<dbReference type="InterPro" id="IPR005079">
    <property type="entry name" value="Peptidase_C45_hydrolase"/>
</dbReference>
<dbReference type="Pfam" id="PF03417">
    <property type="entry name" value="AAT"/>
    <property type="match status" value="1"/>
</dbReference>
<dbReference type="InterPro" id="IPR047794">
    <property type="entry name" value="C45_proenzyme-like"/>
</dbReference>
<feature type="domain" description="Peptidase C45 hydrolase" evidence="1">
    <location>
        <begin position="128"/>
        <end position="373"/>
    </location>
</feature>
<evidence type="ECO:0000313" key="2">
    <source>
        <dbReference type="EMBL" id="CAG7827918.1"/>
    </source>
</evidence>
<protein>
    <recommendedName>
        <fullName evidence="1">Peptidase C45 hydrolase domain-containing protein</fullName>
    </recommendedName>
</protein>
<evidence type="ECO:0000313" key="3">
    <source>
        <dbReference type="Proteomes" id="UP000708208"/>
    </source>
</evidence>
<accession>A0A8J2L875</accession>
<organism evidence="2 3">
    <name type="scientific">Allacma fusca</name>
    <dbReference type="NCBI Taxonomy" id="39272"/>
    <lineage>
        <taxon>Eukaryota</taxon>
        <taxon>Metazoa</taxon>
        <taxon>Ecdysozoa</taxon>
        <taxon>Arthropoda</taxon>
        <taxon>Hexapoda</taxon>
        <taxon>Collembola</taxon>
        <taxon>Symphypleona</taxon>
        <taxon>Sminthuridae</taxon>
        <taxon>Allacma</taxon>
    </lineage>
</organism>
<dbReference type="InterPro" id="IPR047801">
    <property type="entry name" value="Peptidase_C45"/>
</dbReference>
<gene>
    <name evidence="2" type="ORF">AFUS01_LOCUS37873</name>
</gene>
<dbReference type="Proteomes" id="UP000708208">
    <property type="component" value="Unassembled WGS sequence"/>
</dbReference>
<dbReference type="PANTHER" id="PTHR34180">
    <property type="entry name" value="PEPTIDASE C45"/>
    <property type="match status" value="1"/>
</dbReference>
<keyword evidence="3" id="KW-1185">Reference proteome</keyword>
<name>A0A8J2L875_9HEXA</name>
<dbReference type="EMBL" id="CAJVCH010545363">
    <property type="protein sequence ID" value="CAG7827918.1"/>
    <property type="molecule type" value="Genomic_DNA"/>
</dbReference>
<dbReference type="AlphaFoldDB" id="A0A8J2L875"/>
<evidence type="ECO:0000259" key="1">
    <source>
        <dbReference type="Pfam" id="PF03417"/>
    </source>
</evidence>
<dbReference type="NCBIfam" id="NF040521">
    <property type="entry name" value="C45_proenzyme"/>
    <property type="match status" value="1"/>
</dbReference>
<comment type="caution">
    <text evidence="2">The sequence shown here is derived from an EMBL/GenBank/DDBJ whole genome shotgun (WGS) entry which is preliminary data.</text>
</comment>
<dbReference type="PANTHER" id="PTHR34180:SF1">
    <property type="entry name" value="BETA-ALANYL-DOPAMINE_CARCININE HYDROLASE"/>
    <property type="match status" value="1"/>
</dbReference>